<dbReference type="HOGENOM" id="CLU_018294_0_0_1"/>
<dbReference type="Proteomes" id="UP000014760">
    <property type="component" value="Unassembled WGS sequence"/>
</dbReference>
<reference evidence="3" key="3">
    <citation type="submission" date="2015-06" db="UniProtKB">
        <authorList>
            <consortium name="EnsemblMetazoa"/>
        </authorList>
    </citation>
    <scope>IDENTIFICATION</scope>
</reference>
<keyword evidence="4" id="KW-1185">Reference proteome</keyword>
<protein>
    <recommendedName>
        <fullName evidence="1">DDE-1 domain-containing protein</fullName>
    </recommendedName>
</protein>
<sequence length="337" mass="38508">MTAVIEGRKEFAELLLDWDLNDVFNMDETALFFKLEPDSTLATAPVKGKKKSKERITVALCANATGSEKLKPLVIGRAKRPRCFTKGYCPSSYVDYKFNKKAWMTGIVFADWMTDLNTRMMMANRQVLLLLDNASSHTPGVTFSHVTLRFSPPNTTSHIQPMDAGIIRNFKLFYRQQHVRHLVRSWGSVKRETISNCWRHTGLTSQPLNDTLDSESSVREDIAELTSKLPIENPMNAADFIAVDDTEQTSDELTDGEIVLIAMNGNDEDEEEDGEDPPRPLVTTKECHLCVDNIIRYCEENRDFEKHLTPMLSLLKDIECKRTNVKKQKTMFDFFKK</sequence>
<reference evidence="2 4" key="2">
    <citation type="journal article" date="2013" name="Nature">
        <title>Insights into bilaterian evolution from three spiralian genomes.</title>
        <authorList>
            <person name="Simakov O."/>
            <person name="Marletaz F."/>
            <person name="Cho S.J."/>
            <person name="Edsinger-Gonzales E."/>
            <person name="Havlak P."/>
            <person name="Hellsten U."/>
            <person name="Kuo D.H."/>
            <person name="Larsson T."/>
            <person name="Lv J."/>
            <person name="Arendt D."/>
            <person name="Savage R."/>
            <person name="Osoegawa K."/>
            <person name="de Jong P."/>
            <person name="Grimwood J."/>
            <person name="Chapman J.A."/>
            <person name="Shapiro H."/>
            <person name="Aerts A."/>
            <person name="Otillar R.P."/>
            <person name="Terry A.Y."/>
            <person name="Boore J.L."/>
            <person name="Grigoriev I.V."/>
            <person name="Lindberg D.R."/>
            <person name="Seaver E.C."/>
            <person name="Weisblat D.A."/>
            <person name="Putnam N.H."/>
            <person name="Rokhsar D.S."/>
        </authorList>
    </citation>
    <scope>NUCLEOTIDE SEQUENCE</scope>
    <source>
        <strain evidence="2 4">I ESC-2004</strain>
    </source>
</reference>
<evidence type="ECO:0000313" key="3">
    <source>
        <dbReference type="EnsemblMetazoa" id="CapteP91806"/>
    </source>
</evidence>
<dbReference type="InterPro" id="IPR050863">
    <property type="entry name" value="CenT-Element_Derived"/>
</dbReference>
<dbReference type="PANTHER" id="PTHR19303">
    <property type="entry name" value="TRANSPOSON"/>
    <property type="match status" value="1"/>
</dbReference>
<proteinExistence type="predicted"/>
<dbReference type="EMBL" id="AMQN01014626">
    <property type="status" value="NOT_ANNOTATED_CDS"/>
    <property type="molecule type" value="Genomic_DNA"/>
</dbReference>
<dbReference type="Pfam" id="PF03184">
    <property type="entry name" value="DDE_1"/>
    <property type="match status" value="1"/>
</dbReference>
<dbReference type="OrthoDB" id="9909311at2759"/>
<dbReference type="GO" id="GO:0005634">
    <property type="term" value="C:nucleus"/>
    <property type="evidence" value="ECO:0007669"/>
    <property type="project" value="TreeGrafter"/>
</dbReference>
<dbReference type="PANTHER" id="PTHR19303:SF73">
    <property type="entry name" value="PROTEIN PDC2"/>
    <property type="match status" value="1"/>
</dbReference>
<dbReference type="STRING" id="283909.R7T8H3"/>
<gene>
    <name evidence="2" type="ORF">CAPTEDRAFT_91806</name>
</gene>
<evidence type="ECO:0000313" key="4">
    <source>
        <dbReference type="Proteomes" id="UP000014760"/>
    </source>
</evidence>
<evidence type="ECO:0000313" key="2">
    <source>
        <dbReference type="EMBL" id="ELT89935.1"/>
    </source>
</evidence>
<accession>R7T8H3</accession>
<dbReference type="EnsemblMetazoa" id="CapteT91806">
    <property type="protein sequence ID" value="CapteP91806"/>
    <property type="gene ID" value="CapteG91806"/>
</dbReference>
<dbReference type="OMA" id="WMTSLIF"/>
<organism evidence="2">
    <name type="scientific">Capitella teleta</name>
    <name type="common">Polychaete worm</name>
    <dbReference type="NCBI Taxonomy" id="283909"/>
    <lineage>
        <taxon>Eukaryota</taxon>
        <taxon>Metazoa</taxon>
        <taxon>Spiralia</taxon>
        <taxon>Lophotrochozoa</taxon>
        <taxon>Annelida</taxon>
        <taxon>Polychaeta</taxon>
        <taxon>Sedentaria</taxon>
        <taxon>Scolecida</taxon>
        <taxon>Capitellidae</taxon>
        <taxon>Capitella</taxon>
    </lineage>
</organism>
<dbReference type="InterPro" id="IPR004875">
    <property type="entry name" value="DDE_SF_endonuclease_dom"/>
</dbReference>
<name>R7T8H3_CAPTE</name>
<evidence type="ECO:0000259" key="1">
    <source>
        <dbReference type="Pfam" id="PF03184"/>
    </source>
</evidence>
<feature type="domain" description="DDE-1" evidence="1">
    <location>
        <begin position="53"/>
        <end position="182"/>
    </location>
</feature>
<dbReference type="GO" id="GO:0003677">
    <property type="term" value="F:DNA binding"/>
    <property type="evidence" value="ECO:0007669"/>
    <property type="project" value="TreeGrafter"/>
</dbReference>
<reference evidence="4" key="1">
    <citation type="submission" date="2012-12" db="EMBL/GenBank/DDBJ databases">
        <authorList>
            <person name="Hellsten U."/>
            <person name="Grimwood J."/>
            <person name="Chapman J.A."/>
            <person name="Shapiro H."/>
            <person name="Aerts A."/>
            <person name="Otillar R.P."/>
            <person name="Terry A.Y."/>
            <person name="Boore J.L."/>
            <person name="Simakov O."/>
            <person name="Marletaz F."/>
            <person name="Cho S.-J."/>
            <person name="Edsinger-Gonzales E."/>
            <person name="Havlak P."/>
            <person name="Kuo D.-H."/>
            <person name="Larsson T."/>
            <person name="Lv J."/>
            <person name="Arendt D."/>
            <person name="Savage R."/>
            <person name="Osoegawa K."/>
            <person name="de Jong P."/>
            <person name="Lindberg D.R."/>
            <person name="Seaver E.C."/>
            <person name="Weisblat D.A."/>
            <person name="Putnam N.H."/>
            <person name="Grigoriev I.V."/>
            <person name="Rokhsar D.S."/>
        </authorList>
    </citation>
    <scope>NUCLEOTIDE SEQUENCE</scope>
    <source>
        <strain evidence="4">I ESC-2004</strain>
    </source>
</reference>
<dbReference type="EMBL" id="KB311114">
    <property type="protein sequence ID" value="ELT89935.1"/>
    <property type="molecule type" value="Genomic_DNA"/>
</dbReference>
<dbReference type="AlphaFoldDB" id="R7T8H3"/>